<evidence type="ECO:0000313" key="2">
    <source>
        <dbReference type="Proteomes" id="UP001597295"/>
    </source>
</evidence>
<dbReference type="PANTHER" id="PTHR42110">
    <property type="entry name" value="L-ASPARAGINASE, PUTATIVE (AFU_ORTHOLOGUE AFUA_3G11890)-RELATED"/>
    <property type="match status" value="1"/>
</dbReference>
<dbReference type="EMBL" id="JBHUIP010000014">
    <property type="protein sequence ID" value="MFD2264774.1"/>
    <property type="molecule type" value="Genomic_DNA"/>
</dbReference>
<keyword evidence="2" id="KW-1185">Reference proteome</keyword>
<reference evidence="2" key="1">
    <citation type="journal article" date="2019" name="Int. J. Syst. Evol. Microbiol.">
        <title>The Global Catalogue of Microorganisms (GCM) 10K type strain sequencing project: providing services to taxonomists for standard genome sequencing and annotation.</title>
        <authorList>
            <consortium name="The Broad Institute Genomics Platform"/>
            <consortium name="The Broad Institute Genome Sequencing Center for Infectious Disease"/>
            <person name="Wu L."/>
            <person name="Ma J."/>
        </authorList>
    </citation>
    <scope>NUCLEOTIDE SEQUENCE [LARGE SCALE GENOMIC DNA]</scope>
    <source>
        <strain evidence="2">CGMCC 1.19062</strain>
    </source>
</reference>
<comment type="caution">
    <text evidence="1">The sequence shown here is derived from an EMBL/GenBank/DDBJ whole genome shotgun (WGS) entry which is preliminary data.</text>
</comment>
<protein>
    <submittedName>
        <fullName evidence="1">Asparaginase</fullName>
    </submittedName>
</protein>
<evidence type="ECO:0000313" key="1">
    <source>
        <dbReference type="EMBL" id="MFD2264774.1"/>
    </source>
</evidence>
<dbReference type="Pfam" id="PF06089">
    <property type="entry name" value="Asparaginase_II"/>
    <property type="match status" value="1"/>
</dbReference>
<dbReference type="InterPro" id="IPR010349">
    <property type="entry name" value="Asparaginase_II"/>
</dbReference>
<dbReference type="RefSeq" id="WP_379877898.1">
    <property type="nucleotide sequence ID" value="NZ_JBHUIP010000014.1"/>
</dbReference>
<gene>
    <name evidence="1" type="ORF">ACFSM5_17850</name>
</gene>
<name>A0ABW5DW96_9PROT</name>
<proteinExistence type="predicted"/>
<organism evidence="1 2">
    <name type="scientific">Lacibacterium aquatile</name>
    <dbReference type="NCBI Taxonomy" id="1168082"/>
    <lineage>
        <taxon>Bacteria</taxon>
        <taxon>Pseudomonadati</taxon>
        <taxon>Pseudomonadota</taxon>
        <taxon>Alphaproteobacteria</taxon>
        <taxon>Rhodospirillales</taxon>
        <taxon>Rhodospirillaceae</taxon>
    </lineage>
</organism>
<sequence>MSENPVLAEVTRGDLVESVHRGSAVVATADGKVIAGWGDVNRLIYPRSSNKILQAIPLVETGAADRYNLDQHELALACASHMGETIHVERVRAWLGRVGLSETDLECGSHWPYSEASTIALAKSGSVPTPAHNNCSGKHSGFVTTAVHMGDDVRGYVGYDHPVQKRVTQTMSEMLDVDLFNQPWGTDGCGIPTIALPLVNLATAMARCADPSKLSPKRKDAVERLVAAKAAAPVMVSGTGDFTTEIMVVAGGSVVCKIGAEGMFTAILRKKGLGLALKVDDGTARGAEAALGAILKSVGALSDEEMEGLSQQLTRAIRNRAGLQVGELRGAPIGKVAGF</sequence>
<dbReference type="PANTHER" id="PTHR42110:SF1">
    <property type="entry name" value="L-ASPARAGINASE, PUTATIVE (AFU_ORTHOLOGUE AFUA_3G11890)-RELATED"/>
    <property type="match status" value="1"/>
</dbReference>
<accession>A0ABW5DW96</accession>
<dbReference type="Proteomes" id="UP001597295">
    <property type="component" value="Unassembled WGS sequence"/>
</dbReference>